<dbReference type="AlphaFoldDB" id="A0AAE1DC34"/>
<keyword evidence="2" id="KW-1185">Reference proteome</keyword>
<accession>A0AAE1DC34</accession>
<protein>
    <submittedName>
        <fullName evidence="1">Uncharacterized protein</fullName>
    </submittedName>
</protein>
<sequence length="166" mass="18572">MEIILHFVHDLYTLSSPHTNLSTTPPVQAVEPPVQAVEYEPASLSMFVRRSTWRAERFPGSSEYHSRLATLIMAAPRGHIKGPSRKDIHVVTSRLCISCASAQRMAEQIISRVITVTSDKLEAFCALRDPLRYAALCVPPSMARAMTDNCLELWVMRRGLHSLVSL</sequence>
<comment type="caution">
    <text evidence="1">The sequence shown here is derived from an EMBL/GenBank/DDBJ whole genome shotgun (WGS) entry which is preliminary data.</text>
</comment>
<gene>
    <name evidence="1" type="ORF">RRG08_024018</name>
</gene>
<evidence type="ECO:0000313" key="1">
    <source>
        <dbReference type="EMBL" id="KAK3763963.1"/>
    </source>
</evidence>
<evidence type="ECO:0000313" key="2">
    <source>
        <dbReference type="Proteomes" id="UP001283361"/>
    </source>
</evidence>
<dbReference type="EMBL" id="JAWDGP010004479">
    <property type="protein sequence ID" value="KAK3763963.1"/>
    <property type="molecule type" value="Genomic_DNA"/>
</dbReference>
<dbReference type="Proteomes" id="UP001283361">
    <property type="component" value="Unassembled WGS sequence"/>
</dbReference>
<organism evidence="1 2">
    <name type="scientific">Elysia crispata</name>
    <name type="common">lettuce slug</name>
    <dbReference type="NCBI Taxonomy" id="231223"/>
    <lineage>
        <taxon>Eukaryota</taxon>
        <taxon>Metazoa</taxon>
        <taxon>Spiralia</taxon>
        <taxon>Lophotrochozoa</taxon>
        <taxon>Mollusca</taxon>
        <taxon>Gastropoda</taxon>
        <taxon>Heterobranchia</taxon>
        <taxon>Euthyneura</taxon>
        <taxon>Panpulmonata</taxon>
        <taxon>Sacoglossa</taxon>
        <taxon>Placobranchoidea</taxon>
        <taxon>Plakobranchidae</taxon>
        <taxon>Elysia</taxon>
    </lineage>
</organism>
<proteinExistence type="predicted"/>
<name>A0AAE1DC34_9GAST</name>
<reference evidence="1" key="1">
    <citation type="journal article" date="2023" name="G3 (Bethesda)">
        <title>A reference genome for the long-term kleptoplast-retaining sea slug Elysia crispata morphotype clarki.</title>
        <authorList>
            <person name="Eastman K.E."/>
            <person name="Pendleton A.L."/>
            <person name="Shaikh M.A."/>
            <person name="Suttiyut T."/>
            <person name="Ogas R."/>
            <person name="Tomko P."/>
            <person name="Gavelis G."/>
            <person name="Widhalm J.R."/>
            <person name="Wisecaver J.H."/>
        </authorList>
    </citation>
    <scope>NUCLEOTIDE SEQUENCE</scope>
    <source>
        <strain evidence="1">ECLA1</strain>
    </source>
</reference>